<name>A0ABR4H7W4_9EURO</name>
<dbReference type="InterPro" id="IPR002182">
    <property type="entry name" value="NB-ARC"/>
</dbReference>
<comment type="caution">
    <text evidence="4">The sequence shown here is derived from an EMBL/GenBank/DDBJ whole genome shotgun (WGS) entry which is preliminary data.</text>
</comment>
<proteinExistence type="predicted"/>
<dbReference type="Gene3D" id="3.40.50.1580">
    <property type="entry name" value="Nucleoside phosphorylase domain"/>
    <property type="match status" value="1"/>
</dbReference>
<dbReference type="Gene3D" id="3.40.50.300">
    <property type="entry name" value="P-loop containing nucleotide triphosphate hydrolases"/>
    <property type="match status" value="1"/>
</dbReference>
<keyword evidence="1" id="KW-0802">TPR repeat</keyword>
<dbReference type="SMART" id="SM00028">
    <property type="entry name" value="TPR"/>
    <property type="match status" value="6"/>
</dbReference>
<dbReference type="Pfam" id="PF00931">
    <property type="entry name" value="NB-ARC"/>
    <property type="match status" value="1"/>
</dbReference>
<sequence>MITNKDRLQDIISSVQKSNPGVFTRPSDEQDRLFAPEYEHPSQESTCKNCDITREKIRPQRHTAGPRVHHGLVASSNQVMKDALTRDRLAKELGVICFEMEAAGLMDIVPSIVIRGISDYSDSHKNKQWQPYASLTAAAYAKALLNEMPIYTPERTPIIQVDFNSAVDDFLGRDEELNKLRQTILEPKSSVRQKVVLHGLGGIGKTQLALRFAREYKESFTAIFWITAGNRNMLLLSLASMARNIPDISETELQMENAKQVERMARQVLNWLGDTRNMNWLLIFDNAGEDLAPRAGGGNASGLMEFFPPGDHGAIIITTRLQNFTELGISFPVCELGEKPSTDLLIRKMGSTSQNFADDPYISELSLRLGGLPLAIVIAGSQIASTGLNTADYLQLYTRNPEFFQEDNPPWQYQHGSVAETLASSFEAVLQKSKHAANLLLLLSCFNHQDIWFGLLQDAHEIPHAPRWLLEITTDKITFVNTIKTLVQFSLVTKREQKTYGYSLHPVVQSWCQDHLRKQNTDKFAKLALVLLGLALPKFMTEEYWRIQEWFIPHANHMLELLKKRRLSSFNTTAFQAIHRLGEFFFDQMELDSAKFLLTISFKGLNRLLGPNNPDTLDSLSGLAISMKRQIPQGMVNPSDVRKMLKRAREGYMKTLGRNHLSTITAAYNLAIFCPDNSEPHVTEQIHQQALEDYLAVAGPDHPETIRIFYTLAIHYNDHGKLAQAESNYRKALKGFQEVLGEDHSLTLEALYNLGNLYLDQGKLAEAERAYQKALSGRERILGSNHPQTLDSIHGLGIVYNHQGQYKVAEERLQQALYGYEKALHPYHPKTLDTVNNLGKLYFQWDKPEDARKMYKQALQGRTLALGPHHPATLYTTTCLAMLYKSQGRIEDAEAHYQEALNGYHSLDYDDKSAPEFFRDLGKFYENQGLLEHAEPMYQEAYLRYKHILGSDHRTTLQVAMWLGILYLKQAKRKKAKEIFTGALEGYQQTLGNHHHDTEYAAAWLHYVRKPIFVRNWVRFFTGRHPAPLRKCFEMRQVVQAKEYQWASRQQQTVSW</sequence>
<dbReference type="Gene3D" id="1.25.40.10">
    <property type="entry name" value="Tetratricopeptide repeat domain"/>
    <property type="match status" value="3"/>
</dbReference>
<evidence type="ECO:0000259" key="2">
    <source>
        <dbReference type="Pfam" id="PF00931"/>
    </source>
</evidence>
<dbReference type="PROSITE" id="PS50293">
    <property type="entry name" value="TPR_REGION"/>
    <property type="match status" value="1"/>
</dbReference>
<keyword evidence="5" id="KW-1185">Reference proteome</keyword>
<feature type="domain" description="DUF7779" evidence="3">
    <location>
        <begin position="432"/>
        <end position="519"/>
    </location>
</feature>
<dbReference type="SUPFAM" id="SSF52540">
    <property type="entry name" value="P-loop containing nucleoside triphosphate hydrolases"/>
    <property type="match status" value="1"/>
</dbReference>
<evidence type="ECO:0000256" key="1">
    <source>
        <dbReference type="PROSITE-ProRule" id="PRU00339"/>
    </source>
</evidence>
<accession>A0ABR4H7W4</accession>
<dbReference type="InterPro" id="IPR027417">
    <property type="entry name" value="P-loop_NTPase"/>
</dbReference>
<evidence type="ECO:0000313" key="5">
    <source>
        <dbReference type="Proteomes" id="UP001610334"/>
    </source>
</evidence>
<dbReference type="InterPro" id="IPR056681">
    <property type="entry name" value="DUF7779"/>
</dbReference>
<dbReference type="Pfam" id="PF13374">
    <property type="entry name" value="TPR_10"/>
    <property type="match status" value="1"/>
</dbReference>
<organism evidence="4 5">
    <name type="scientific">Aspergillus granulosus</name>
    <dbReference type="NCBI Taxonomy" id="176169"/>
    <lineage>
        <taxon>Eukaryota</taxon>
        <taxon>Fungi</taxon>
        <taxon>Dikarya</taxon>
        <taxon>Ascomycota</taxon>
        <taxon>Pezizomycotina</taxon>
        <taxon>Eurotiomycetes</taxon>
        <taxon>Eurotiomycetidae</taxon>
        <taxon>Eurotiales</taxon>
        <taxon>Aspergillaceae</taxon>
        <taxon>Aspergillus</taxon>
        <taxon>Aspergillus subgen. Nidulantes</taxon>
    </lineage>
</organism>
<dbReference type="EMBL" id="JBFXLT010000057">
    <property type="protein sequence ID" value="KAL2811526.1"/>
    <property type="molecule type" value="Genomic_DNA"/>
</dbReference>
<feature type="domain" description="NB-ARC" evidence="2">
    <location>
        <begin position="174"/>
        <end position="286"/>
    </location>
</feature>
<feature type="repeat" description="TPR" evidence="1">
    <location>
        <begin position="748"/>
        <end position="781"/>
    </location>
</feature>
<evidence type="ECO:0000313" key="4">
    <source>
        <dbReference type="EMBL" id="KAL2811526.1"/>
    </source>
</evidence>
<dbReference type="InterPro" id="IPR011990">
    <property type="entry name" value="TPR-like_helical_dom_sf"/>
</dbReference>
<protein>
    <recommendedName>
        <fullName evidence="6">NB-ARC domain-containing protein</fullName>
    </recommendedName>
</protein>
<dbReference type="PROSITE" id="PS50005">
    <property type="entry name" value="TPR"/>
    <property type="match status" value="1"/>
</dbReference>
<evidence type="ECO:0008006" key="6">
    <source>
        <dbReference type="Google" id="ProtNLM"/>
    </source>
</evidence>
<gene>
    <name evidence="4" type="ORF">BJX63DRAFT_275939</name>
</gene>
<dbReference type="PANTHER" id="PTHR46082:SF6">
    <property type="entry name" value="AAA+ ATPASE DOMAIN-CONTAINING PROTEIN-RELATED"/>
    <property type="match status" value="1"/>
</dbReference>
<reference evidence="4 5" key="1">
    <citation type="submission" date="2024-07" db="EMBL/GenBank/DDBJ databases">
        <title>Section-level genome sequencing and comparative genomics of Aspergillus sections Usti and Cavernicolus.</title>
        <authorList>
            <consortium name="Lawrence Berkeley National Laboratory"/>
            <person name="Nybo J.L."/>
            <person name="Vesth T.C."/>
            <person name="Theobald S."/>
            <person name="Frisvad J.C."/>
            <person name="Larsen T.O."/>
            <person name="Kjaerboelling I."/>
            <person name="Rothschild-Mancinelli K."/>
            <person name="Lyhne E.K."/>
            <person name="Kogle M.E."/>
            <person name="Barry K."/>
            <person name="Clum A."/>
            <person name="Na H."/>
            <person name="Ledsgaard L."/>
            <person name="Lin J."/>
            <person name="Lipzen A."/>
            <person name="Kuo A."/>
            <person name="Riley R."/>
            <person name="Mondo S."/>
            <person name="Labutti K."/>
            <person name="Haridas S."/>
            <person name="Pangalinan J."/>
            <person name="Salamov A.A."/>
            <person name="Simmons B.A."/>
            <person name="Magnuson J.K."/>
            <person name="Chen J."/>
            <person name="Drula E."/>
            <person name="Henrissat B."/>
            <person name="Wiebenga A."/>
            <person name="Lubbers R.J."/>
            <person name="Gomes A.C."/>
            <person name="Makela M.R."/>
            <person name="Stajich J."/>
            <person name="Grigoriev I.V."/>
            <person name="Mortensen U.H."/>
            <person name="De Vries R.P."/>
            <person name="Baker S.E."/>
            <person name="Andersen M.R."/>
        </authorList>
    </citation>
    <scope>NUCLEOTIDE SEQUENCE [LARGE SCALE GENOMIC DNA]</scope>
    <source>
        <strain evidence="4 5">CBS 588.65</strain>
    </source>
</reference>
<dbReference type="Pfam" id="PF13424">
    <property type="entry name" value="TPR_12"/>
    <property type="match status" value="3"/>
</dbReference>
<dbReference type="SUPFAM" id="SSF48452">
    <property type="entry name" value="TPR-like"/>
    <property type="match status" value="3"/>
</dbReference>
<dbReference type="InterPro" id="IPR035994">
    <property type="entry name" value="Nucleoside_phosphorylase_sf"/>
</dbReference>
<dbReference type="PANTHER" id="PTHR46082">
    <property type="entry name" value="ATP/GTP-BINDING PROTEIN-RELATED"/>
    <property type="match status" value="1"/>
</dbReference>
<dbReference type="InterPro" id="IPR019734">
    <property type="entry name" value="TPR_rpt"/>
</dbReference>
<evidence type="ECO:0000259" key="3">
    <source>
        <dbReference type="Pfam" id="PF25000"/>
    </source>
</evidence>
<dbReference type="Pfam" id="PF25000">
    <property type="entry name" value="DUF7779"/>
    <property type="match status" value="1"/>
</dbReference>
<dbReference type="PRINTS" id="PR00364">
    <property type="entry name" value="DISEASERSIST"/>
</dbReference>
<dbReference type="InterPro" id="IPR053137">
    <property type="entry name" value="NLR-like"/>
</dbReference>
<dbReference type="Proteomes" id="UP001610334">
    <property type="component" value="Unassembled WGS sequence"/>
</dbReference>
<dbReference type="SUPFAM" id="SSF53167">
    <property type="entry name" value="Purine and uridine phosphorylases"/>
    <property type="match status" value="1"/>
</dbReference>